<organism evidence="12 13">
    <name type="scientific">Umbelopsis vinacea</name>
    <dbReference type="NCBI Taxonomy" id="44442"/>
    <lineage>
        <taxon>Eukaryota</taxon>
        <taxon>Fungi</taxon>
        <taxon>Fungi incertae sedis</taxon>
        <taxon>Mucoromycota</taxon>
        <taxon>Mucoromycotina</taxon>
        <taxon>Umbelopsidomycetes</taxon>
        <taxon>Umbelopsidales</taxon>
        <taxon>Umbelopsidaceae</taxon>
        <taxon>Umbelopsis</taxon>
    </lineage>
</organism>
<keyword evidence="5" id="KW-0653">Protein transport</keyword>
<evidence type="ECO:0000256" key="6">
    <source>
        <dbReference type="ARBA" id="ARBA00023034"/>
    </source>
</evidence>
<keyword evidence="6" id="KW-0333">Golgi apparatus</keyword>
<dbReference type="GO" id="GO:0017119">
    <property type="term" value="C:Golgi transport complex"/>
    <property type="evidence" value="ECO:0007669"/>
    <property type="project" value="TreeGrafter"/>
</dbReference>
<dbReference type="Pfam" id="PF20671">
    <property type="entry name" value="COG3_C"/>
    <property type="match status" value="1"/>
</dbReference>
<evidence type="ECO:0000313" key="12">
    <source>
        <dbReference type="EMBL" id="KAG2186984.1"/>
    </source>
</evidence>
<dbReference type="AlphaFoldDB" id="A0A8H7UQ88"/>
<feature type="compositionally biased region" description="Low complexity" evidence="9">
    <location>
        <begin position="632"/>
        <end position="642"/>
    </location>
</feature>
<dbReference type="GO" id="GO:0006891">
    <property type="term" value="P:intra-Golgi vesicle-mediated transport"/>
    <property type="evidence" value="ECO:0007669"/>
    <property type="project" value="TreeGrafter"/>
</dbReference>
<evidence type="ECO:0000256" key="3">
    <source>
        <dbReference type="ARBA" id="ARBA00020976"/>
    </source>
</evidence>
<keyword evidence="7" id="KW-0472">Membrane</keyword>
<sequence length="954" mass="108772">MLQFIVLTESTDTVLCLVHFEFRQWGCLISRFKSQKGNESVLQQVKPTPMNARPLHGPSLEEWEEKTKLSELEKQSVFELHDSCIELPLPAELLHTLSNSPIPQIYTPGTASPEAQLQTPPRSPTAAATRFTALPTARLVPQSSSLQRSLSTTQFLAESAAADSEIAHKDAINMGFDKPIDNIQQFFDWFAQTELEMEQDQEDIYRSYLATVLLYRQSCDDFLQCIDDTIQLFSGLEGDYKFVEEQTRALQNTCEDLLAKQDRLSKLADSLAEGLAYFNHLEPISKQFNAANEDICTSPSFLVMLRQLDESIAYVEKNVGFTIRYRDSELYLMRFRQCMTRGMTYIKMYIIKTLRDLGYEIYKKTSQKVTGQKLSAAAQTTLLYAKFRAESQKIRPLASELEKRCKGHKEYYSLLTDTINSYIQVRQQLLSPIITANIQELGPYNDNVLDFARNGCGYMMNVCYEEFQLFYCFFDGGEEELYSYLELLLSYLYDYLRPRIIKENRIEILSDLCNIFQLQIIRDLEGADVNNERNLAFSYLVRNILQDAQGRLVFRAESYIHSEIEKYIPTTADLDYPNILQSNRRSSIMLSPIASDVKPTFSQFNTPATLDVSEDSDGSVTEASAGVEEHTSPTPSTMSSPPNAFTDNNVAWFPTLQRTLWILSKLYRCVRTTVFEDLAQEAVSICKLSLSIASENISMNHSKLDGQLFLIKHLLILKEQLAPFEANLVHAGKELDFSHVNGKTSAASPPHIRYVPLTPVSNIVALSAFAKGRTSIFNPNALFDFAQSGIPRVIEISIDSRREIDRELKRICEDFIMECSQSSTEPLSNFITQVSAFQVANNGRSEKLKLSSQAFATPDSAYQIYESFREAVNARLSFAMRRLSQYLDDRKMEVILLRPIQMNIVNRYRQYYDILMNEFDVETLNKQPPTPESMAMWISQLVEEGKEIDADLVG</sequence>
<dbReference type="OrthoDB" id="296793at2759"/>
<proteinExistence type="inferred from homology"/>
<protein>
    <recommendedName>
        <fullName evidence="3">Conserved oligomeric Golgi complex subunit 3</fullName>
    </recommendedName>
    <alternativeName>
        <fullName evidence="8">Component of oligomeric Golgi complex 3</fullName>
    </alternativeName>
</protein>
<evidence type="ECO:0000259" key="11">
    <source>
        <dbReference type="Pfam" id="PF20671"/>
    </source>
</evidence>
<dbReference type="Pfam" id="PF04136">
    <property type="entry name" value="COG3_N"/>
    <property type="match status" value="1"/>
</dbReference>
<dbReference type="GO" id="GO:0000139">
    <property type="term" value="C:Golgi membrane"/>
    <property type="evidence" value="ECO:0007669"/>
    <property type="project" value="UniProtKB-SubCell"/>
</dbReference>
<feature type="domain" description="Conserved oligomeric Golgi complex subunit 3 C-terminal" evidence="11">
    <location>
        <begin position="381"/>
        <end position="740"/>
    </location>
</feature>
<keyword evidence="13" id="KW-1185">Reference proteome</keyword>
<accession>A0A8H7UQ88</accession>
<feature type="region of interest" description="Disordered" evidence="9">
    <location>
        <begin position="608"/>
        <end position="643"/>
    </location>
</feature>
<gene>
    <name evidence="12" type="ORF">INT44_003212</name>
</gene>
<evidence type="ECO:0000256" key="9">
    <source>
        <dbReference type="SAM" id="MobiDB-lite"/>
    </source>
</evidence>
<comment type="similarity">
    <text evidence="2">Belongs to the COG3 family.</text>
</comment>
<name>A0A8H7UQ88_9FUNG</name>
<evidence type="ECO:0000256" key="5">
    <source>
        <dbReference type="ARBA" id="ARBA00022927"/>
    </source>
</evidence>
<dbReference type="Proteomes" id="UP000612746">
    <property type="component" value="Unassembled WGS sequence"/>
</dbReference>
<evidence type="ECO:0000256" key="7">
    <source>
        <dbReference type="ARBA" id="ARBA00023136"/>
    </source>
</evidence>
<comment type="subcellular location">
    <subcellularLocation>
        <location evidence="1">Golgi apparatus membrane</location>
        <topology evidence="1">Peripheral membrane protein</topology>
    </subcellularLocation>
</comment>
<evidence type="ECO:0000256" key="2">
    <source>
        <dbReference type="ARBA" id="ARBA00009936"/>
    </source>
</evidence>
<evidence type="ECO:0000256" key="4">
    <source>
        <dbReference type="ARBA" id="ARBA00022448"/>
    </source>
</evidence>
<dbReference type="InterPro" id="IPR048320">
    <property type="entry name" value="COG3_N"/>
</dbReference>
<dbReference type="GO" id="GO:0005801">
    <property type="term" value="C:cis-Golgi network"/>
    <property type="evidence" value="ECO:0007669"/>
    <property type="project" value="InterPro"/>
</dbReference>
<evidence type="ECO:0000256" key="8">
    <source>
        <dbReference type="ARBA" id="ARBA00031339"/>
    </source>
</evidence>
<feature type="domain" description="Conserved oligomeric Golgi complex subunit 3 N-terminal" evidence="10">
    <location>
        <begin position="208"/>
        <end position="355"/>
    </location>
</feature>
<evidence type="ECO:0000259" key="10">
    <source>
        <dbReference type="Pfam" id="PF04136"/>
    </source>
</evidence>
<dbReference type="PANTHER" id="PTHR13302">
    <property type="entry name" value="CONSERVED OLIGOMERIC GOLGI COMPLEX COMPONENT 3"/>
    <property type="match status" value="1"/>
</dbReference>
<dbReference type="InterPro" id="IPR048685">
    <property type="entry name" value="COG3_C"/>
</dbReference>
<comment type="caution">
    <text evidence="12">The sequence shown here is derived from an EMBL/GenBank/DDBJ whole genome shotgun (WGS) entry which is preliminary data.</text>
</comment>
<evidence type="ECO:0000256" key="1">
    <source>
        <dbReference type="ARBA" id="ARBA00004395"/>
    </source>
</evidence>
<dbReference type="GO" id="GO:0007030">
    <property type="term" value="P:Golgi organization"/>
    <property type="evidence" value="ECO:0007669"/>
    <property type="project" value="TreeGrafter"/>
</dbReference>
<dbReference type="PANTHER" id="PTHR13302:SF8">
    <property type="entry name" value="CONSERVED OLIGOMERIC GOLGI COMPLEX SUBUNIT 3"/>
    <property type="match status" value="1"/>
</dbReference>
<dbReference type="GO" id="GO:0006886">
    <property type="term" value="P:intracellular protein transport"/>
    <property type="evidence" value="ECO:0007669"/>
    <property type="project" value="InterPro"/>
</dbReference>
<dbReference type="InterPro" id="IPR007265">
    <property type="entry name" value="COG_su3"/>
</dbReference>
<keyword evidence="4" id="KW-0813">Transport</keyword>
<evidence type="ECO:0000313" key="13">
    <source>
        <dbReference type="Proteomes" id="UP000612746"/>
    </source>
</evidence>
<dbReference type="EMBL" id="JAEPRA010000004">
    <property type="protein sequence ID" value="KAG2186984.1"/>
    <property type="molecule type" value="Genomic_DNA"/>
</dbReference>
<reference evidence="12" key="1">
    <citation type="submission" date="2020-12" db="EMBL/GenBank/DDBJ databases">
        <title>Metabolic potential, ecology and presence of endohyphal bacteria is reflected in genomic diversity of Mucoromycotina.</title>
        <authorList>
            <person name="Muszewska A."/>
            <person name="Okrasinska A."/>
            <person name="Steczkiewicz K."/>
            <person name="Drgas O."/>
            <person name="Orlowska M."/>
            <person name="Perlinska-Lenart U."/>
            <person name="Aleksandrzak-Piekarczyk T."/>
            <person name="Szatraj K."/>
            <person name="Zielenkiewicz U."/>
            <person name="Pilsyk S."/>
            <person name="Malc E."/>
            <person name="Mieczkowski P."/>
            <person name="Kruszewska J.S."/>
            <person name="Biernat P."/>
            <person name="Pawlowska J."/>
        </authorList>
    </citation>
    <scope>NUCLEOTIDE SEQUENCE</scope>
    <source>
        <strain evidence="12">WA0000051536</strain>
    </source>
</reference>